<feature type="modified residue" description="4-aspartylphosphate" evidence="3">
    <location>
        <position position="353"/>
    </location>
</feature>
<dbReference type="RefSeq" id="WP_047196927.1">
    <property type="nucleotide sequence ID" value="NZ_CP011371.1"/>
</dbReference>
<keyword evidence="1 3" id="KW-0597">Phosphoprotein</keyword>
<gene>
    <name evidence="5" type="ORF">AAW51_5202</name>
</gene>
<dbReference type="OrthoDB" id="8876203at2"/>
<dbReference type="Pfam" id="PF00072">
    <property type="entry name" value="Response_reg"/>
    <property type="match status" value="1"/>
</dbReference>
<evidence type="ECO:0000313" key="5">
    <source>
        <dbReference type="EMBL" id="AKJ31893.1"/>
    </source>
</evidence>
<dbReference type="InterPro" id="IPR011006">
    <property type="entry name" value="CheY-like_superfamily"/>
</dbReference>
<dbReference type="PANTHER" id="PTHR45339">
    <property type="entry name" value="HYBRID SIGNAL TRANSDUCTION HISTIDINE KINASE J"/>
    <property type="match status" value="1"/>
</dbReference>
<keyword evidence="5" id="KW-0418">Kinase</keyword>
<dbReference type="Gene3D" id="3.40.50.2300">
    <property type="match status" value="1"/>
</dbReference>
<name>A0A0G3BV45_9BURK</name>
<dbReference type="Proteomes" id="UP000035352">
    <property type="component" value="Chromosome"/>
</dbReference>
<proteinExistence type="predicted"/>
<reference evidence="5 6" key="1">
    <citation type="submission" date="2015-05" db="EMBL/GenBank/DDBJ databases">
        <authorList>
            <person name="Tang B."/>
            <person name="Yu Y."/>
        </authorList>
    </citation>
    <scope>NUCLEOTIDE SEQUENCE [LARGE SCALE GENOMIC DNA]</scope>
    <source>
        <strain evidence="5 6">DSM 7029</strain>
    </source>
</reference>
<evidence type="ECO:0000259" key="4">
    <source>
        <dbReference type="PROSITE" id="PS50110"/>
    </source>
</evidence>
<evidence type="ECO:0000313" key="6">
    <source>
        <dbReference type="Proteomes" id="UP000035352"/>
    </source>
</evidence>
<keyword evidence="2" id="KW-0902">Two-component regulatory system</keyword>
<dbReference type="GO" id="GO:0016301">
    <property type="term" value="F:kinase activity"/>
    <property type="evidence" value="ECO:0007669"/>
    <property type="project" value="UniProtKB-KW"/>
</dbReference>
<dbReference type="SUPFAM" id="SSF52172">
    <property type="entry name" value="CheY-like"/>
    <property type="match status" value="1"/>
</dbReference>
<dbReference type="InterPro" id="IPR001789">
    <property type="entry name" value="Sig_transdc_resp-reg_receiver"/>
</dbReference>
<evidence type="ECO:0000256" key="2">
    <source>
        <dbReference type="ARBA" id="ARBA00023012"/>
    </source>
</evidence>
<keyword evidence="6" id="KW-1185">Reference proteome</keyword>
<sequence length="431" mass="45538">MEFSELFAQSAREVLPLARAKGLVSYFDYLGPYIDMPLGDTGTHAAAHRIMLGMTDCMDAGFVMFCAEVETPVTGVSSVVVHAAGTGTAAAAGAIEDVRQRLQLRTDAALNGQTGATSGVCPATGGRVEFIDAGSEGLVISLKTSFRAVELRGAEPLPYAEGVAAWLVSPVLGSLDSVGRRLRRLGWHVRSFRSLAEVSTQLLLPEREPGAATPMLLVAAEFSQSDLAEMEHIAATIPSLWTVLAVLAGSPTLLARGATAVDIRVLPLSPRELEQFTAHIDRRTSTSVSRETAPSPLYAPDAGFVLVVDDSPVNQLVARAQLELLGYEVAVVADGSAALAFCHQHPPDMVLMDVDMPVMGGLEATGRLRAQQQVGALPPFPIVAATADDNPLRRHACSDAGMDGYLAKPVDLLALADEVHRVLPTRPLAHG</sequence>
<keyword evidence="5" id="KW-0808">Transferase</keyword>
<dbReference type="AlphaFoldDB" id="A0A0G3BV45"/>
<dbReference type="PANTHER" id="PTHR45339:SF1">
    <property type="entry name" value="HYBRID SIGNAL TRANSDUCTION HISTIDINE KINASE J"/>
    <property type="match status" value="1"/>
</dbReference>
<dbReference type="EMBL" id="CP011371">
    <property type="protein sequence ID" value="AKJ31893.1"/>
    <property type="molecule type" value="Genomic_DNA"/>
</dbReference>
<evidence type="ECO:0000256" key="3">
    <source>
        <dbReference type="PROSITE-ProRule" id="PRU00169"/>
    </source>
</evidence>
<accession>A0A0G3BV45</accession>
<evidence type="ECO:0000256" key="1">
    <source>
        <dbReference type="ARBA" id="ARBA00022553"/>
    </source>
</evidence>
<organism evidence="5 6">
    <name type="scientific">Caldimonas brevitalea</name>
    <dbReference type="NCBI Taxonomy" id="413882"/>
    <lineage>
        <taxon>Bacteria</taxon>
        <taxon>Pseudomonadati</taxon>
        <taxon>Pseudomonadota</taxon>
        <taxon>Betaproteobacteria</taxon>
        <taxon>Burkholderiales</taxon>
        <taxon>Sphaerotilaceae</taxon>
        <taxon>Caldimonas</taxon>
    </lineage>
</organism>
<dbReference type="CDD" id="cd17546">
    <property type="entry name" value="REC_hyHK_CKI1_RcsC-like"/>
    <property type="match status" value="1"/>
</dbReference>
<dbReference type="PROSITE" id="PS50110">
    <property type="entry name" value="RESPONSE_REGULATORY"/>
    <property type="match status" value="1"/>
</dbReference>
<protein>
    <submittedName>
        <fullName evidence="5">Sensor histidine kinase</fullName>
    </submittedName>
</protein>
<dbReference type="STRING" id="413882.AAW51_5202"/>
<dbReference type="GO" id="GO:0000160">
    <property type="term" value="P:phosphorelay signal transduction system"/>
    <property type="evidence" value="ECO:0007669"/>
    <property type="project" value="UniProtKB-KW"/>
</dbReference>
<feature type="domain" description="Response regulatory" evidence="4">
    <location>
        <begin position="304"/>
        <end position="423"/>
    </location>
</feature>
<dbReference type="SMART" id="SM00448">
    <property type="entry name" value="REC"/>
    <property type="match status" value="1"/>
</dbReference>
<dbReference type="KEGG" id="pbh:AAW51_5202"/>